<feature type="transmembrane region" description="Helical" evidence="1">
    <location>
        <begin position="134"/>
        <end position="155"/>
    </location>
</feature>
<dbReference type="Proteomes" id="UP000813462">
    <property type="component" value="Unassembled WGS sequence"/>
</dbReference>
<comment type="caution">
    <text evidence="2">The sequence shown here is derived from an EMBL/GenBank/DDBJ whole genome shotgun (WGS) entry which is preliminary data.</text>
</comment>
<feature type="transmembrane region" description="Helical" evidence="1">
    <location>
        <begin position="86"/>
        <end position="103"/>
    </location>
</feature>
<reference evidence="2" key="1">
    <citation type="journal article" date="2021" name="Front. Plant Sci.">
        <title>Chromosome-Scale Genome Assembly for Chinese Sour Jujube and Insights Into Its Genome Evolution and Domestication Signature.</title>
        <authorList>
            <person name="Shen L.-Y."/>
            <person name="Luo H."/>
            <person name="Wang X.-L."/>
            <person name="Wang X.-M."/>
            <person name="Qiu X.-J."/>
            <person name="Liu H."/>
            <person name="Zhou S.-S."/>
            <person name="Jia K.-H."/>
            <person name="Nie S."/>
            <person name="Bao Y.-T."/>
            <person name="Zhang R.-G."/>
            <person name="Yun Q.-Z."/>
            <person name="Chai Y.-H."/>
            <person name="Lu J.-Y."/>
            <person name="Li Y."/>
            <person name="Zhao S.-W."/>
            <person name="Mao J.-F."/>
            <person name="Jia S.-G."/>
            <person name="Mao Y.-M."/>
        </authorList>
    </citation>
    <scope>NUCLEOTIDE SEQUENCE</scope>
    <source>
        <strain evidence="2">AT0</strain>
        <tissue evidence="2">Leaf</tissue>
    </source>
</reference>
<protein>
    <submittedName>
        <fullName evidence="2">Uncharacterized protein</fullName>
    </submittedName>
</protein>
<keyword evidence="1" id="KW-0812">Transmembrane</keyword>
<evidence type="ECO:0000313" key="3">
    <source>
        <dbReference type="Proteomes" id="UP000813462"/>
    </source>
</evidence>
<dbReference type="Pfam" id="PF12056">
    <property type="entry name" value="DUF3537"/>
    <property type="match status" value="1"/>
</dbReference>
<dbReference type="PANTHER" id="PTHR31963">
    <property type="entry name" value="RAS GUANINE NUCLEOTIDE EXCHANGE FACTOR K"/>
    <property type="match status" value="1"/>
</dbReference>
<gene>
    <name evidence="2" type="ORF">FEM48_Zijuj01G0076400</name>
</gene>
<accession>A0A978VZZ1</accession>
<organism evidence="2 3">
    <name type="scientific">Ziziphus jujuba var. spinosa</name>
    <dbReference type="NCBI Taxonomy" id="714518"/>
    <lineage>
        <taxon>Eukaryota</taxon>
        <taxon>Viridiplantae</taxon>
        <taxon>Streptophyta</taxon>
        <taxon>Embryophyta</taxon>
        <taxon>Tracheophyta</taxon>
        <taxon>Spermatophyta</taxon>
        <taxon>Magnoliopsida</taxon>
        <taxon>eudicotyledons</taxon>
        <taxon>Gunneridae</taxon>
        <taxon>Pentapetalae</taxon>
        <taxon>rosids</taxon>
        <taxon>fabids</taxon>
        <taxon>Rosales</taxon>
        <taxon>Rhamnaceae</taxon>
        <taxon>Paliureae</taxon>
        <taxon>Ziziphus</taxon>
    </lineage>
</organism>
<feature type="transmembrane region" description="Helical" evidence="1">
    <location>
        <begin position="46"/>
        <end position="66"/>
    </location>
</feature>
<keyword evidence="1" id="KW-0472">Membrane</keyword>
<dbReference type="AlphaFoldDB" id="A0A978VZZ1"/>
<name>A0A978VZZ1_ZIZJJ</name>
<evidence type="ECO:0000256" key="1">
    <source>
        <dbReference type="SAM" id="Phobius"/>
    </source>
</evidence>
<dbReference type="EMBL" id="JAEACU010000001">
    <property type="protein sequence ID" value="KAH7545275.1"/>
    <property type="molecule type" value="Genomic_DNA"/>
</dbReference>
<proteinExistence type="predicted"/>
<sequence>MEDERRTILLSNQKDHELHEGIELKSFMSFLKWVCVDQSSLWRASLSWSVFLFLAIGVPVLSHFLLDCSSTCDADHTRPYHVPVQISLSLFATLSFFCISRWARKYGLRRFLFIDKLFDHSEKVRHGYKEQLQVCIYIYIELNSVNLVSFFFFFFPFELSSSLRSCFIKSQTL</sequence>
<evidence type="ECO:0000313" key="2">
    <source>
        <dbReference type="EMBL" id="KAH7545275.1"/>
    </source>
</evidence>
<keyword evidence="1" id="KW-1133">Transmembrane helix</keyword>
<dbReference type="InterPro" id="IPR021924">
    <property type="entry name" value="DUF3537"/>
</dbReference>
<dbReference type="PANTHER" id="PTHR31963:SF17">
    <property type="entry name" value="PROTEIN, PUTATIVE (DUF3537)-RELATED"/>
    <property type="match status" value="1"/>
</dbReference>